<keyword evidence="7" id="KW-1185">Reference proteome</keyword>
<dbReference type="Pfam" id="PF24137">
    <property type="entry name" value="DA_N"/>
    <property type="match status" value="1"/>
</dbReference>
<feature type="compositionally biased region" description="Low complexity" evidence="3">
    <location>
        <begin position="1"/>
        <end position="18"/>
    </location>
</feature>
<gene>
    <name evidence="6" type="ORF">C8A04DRAFT_31844</name>
</gene>
<organism evidence="6 7">
    <name type="scientific">Dichotomopilus funicola</name>
    <dbReference type="NCBI Taxonomy" id="1934379"/>
    <lineage>
        <taxon>Eukaryota</taxon>
        <taxon>Fungi</taxon>
        <taxon>Dikarya</taxon>
        <taxon>Ascomycota</taxon>
        <taxon>Pezizomycotina</taxon>
        <taxon>Sordariomycetes</taxon>
        <taxon>Sordariomycetidae</taxon>
        <taxon>Sordariales</taxon>
        <taxon>Chaetomiaceae</taxon>
        <taxon>Dichotomopilus</taxon>
    </lineage>
</organism>
<accession>A0AAN6UX19</accession>
<reference evidence="6" key="2">
    <citation type="submission" date="2023-05" db="EMBL/GenBank/DDBJ databases">
        <authorList>
            <consortium name="Lawrence Berkeley National Laboratory"/>
            <person name="Steindorff A."/>
            <person name="Hensen N."/>
            <person name="Bonometti L."/>
            <person name="Westerberg I."/>
            <person name="Brannstrom I.O."/>
            <person name="Guillou S."/>
            <person name="Cros-Aarteil S."/>
            <person name="Calhoun S."/>
            <person name="Haridas S."/>
            <person name="Kuo A."/>
            <person name="Mondo S."/>
            <person name="Pangilinan J."/>
            <person name="Riley R."/>
            <person name="Labutti K."/>
            <person name="Andreopoulos B."/>
            <person name="Lipzen A."/>
            <person name="Chen C."/>
            <person name="Yanf M."/>
            <person name="Daum C."/>
            <person name="Ng V."/>
            <person name="Clum A."/>
            <person name="Ohm R."/>
            <person name="Martin F."/>
            <person name="Silar P."/>
            <person name="Natvig D."/>
            <person name="Lalanne C."/>
            <person name="Gautier V."/>
            <person name="Ament-Velasquez S.L."/>
            <person name="Kruys A."/>
            <person name="Hutchinson M.I."/>
            <person name="Powell A.J."/>
            <person name="Barry K."/>
            <person name="Miller A.N."/>
            <person name="Grigoriev I.V."/>
            <person name="Debuchy R."/>
            <person name="Gladieux P."/>
            <person name="Thoren M.H."/>
            <person name="Johannesson H."/>
        </authorList>
    </citation>
    <scope>NUCLEOTIDE SEQUENCE</scope>
    <source>
        <strain evidence="6">CBS 141.50</strain>
    </source>
</reference>
<evidence type="ECO:0000256" key="1">
    <source>
        <dbReference type="ARBA" id="ARBA00023235"/>
    </source>
</evidence>
<dbReference type="EMBL" id="MU853627">
    <property type="protein sequence ID" value="KAK4140590.1"/>
    <property type="molecule type" value="Genomic_DNA"/>
</dbReference>
<dbReference type="InterPro" id="IPR056402">
    <property type="entry name" value="DA_N"/>
</dbReference>
<comment type="caution">
    <text evidence="6">The sequence shown here is derived from an EMBL/GenBank/DDBJ whole genome shotgun (WGS) entry which is preliminary data.</text>
</comment>
<dbReference type="Pfam" id="PF22903">
    <property type="entry name" value="DA_C"/>
    <property type="match status" value="1"/>
</dbReference>
<evidence type="ECO:0000259" key="5">
    <source>
        <dbReference type="Pfam" id="PF24137"/>
    </source>
</evidence>
<evidence type="ECO:0000259" key="4">
    <source>
        <dbReference type="Pfam" id="PF22903"/>
    </source>
</evidence>
<reference evidence="6" key="1">
    <citation type="journal article" date="2023" name="Mol. Phylogenet. Evol.">
        <title>Genome-scale phylogeny and comparative genomics of the fungal order Sordariales.</title>
        <authorList>
            <person name="Hensen N."/>
            <person name="Bonometti L."/>
            <person name="Westerberg I."/>
            <person name="Brannstrom I.O."/>
            <person name="Guillou S."/>
            <person name="Cros-Aarteil S."/>
            <person name="Calhoun S."/>
            <person name="Haridas S."/>
            <person name="Kuo A."/>
            <person name="Mondo S."/>
            <person name="Pangilinan J."/>
            <person name="Riley R."/>
            <person name="LaButti K."/>
            <person name="Andreopoulos B."/>
            <person name="Lipzen A."/>
            <person name="Chen C."/>
            <person name="Yan M."/>
            <person name="Daum C."/>
            <person name="Ng V."/>
            <person name="Clum A."/>
            <person name="Steindorff A."/>
            <person name="Ohm R.A."/>
            <person name="Martin F."/>
            <person name="Silar P."/>
            <person name="Natvig D.O."/>
            <person name="Lalanne C."/>
            <person name="Gautier V."/>
            <person name="Ament-Velasquez S.L."/>
            <person name="Kruys A."/>
            <person name="Hutchinson M.I."/>
            <person name="Powell A.J."/>
            <person name="Barry K."/>
            <person name="Miller A.N."/>
            <person name="Grigoriev I.V."/>
            <person name="Debuchy R."/>
            <person name="Gladieux P."/>
            <person name="Hiltunen Thoren M."/>
            <person name="Johannesson H."/>
        </authorList>
    </citation>
    <scope>NUCLEOTIDE SEQUENCE</scope>
    <source>
        <strain evidence="6">CBS 141.50</strain>
    </source>
</reference>
<dbReference type="RefSeq" id="XP_062633961.1">
    <property type="nucleotide sequence ID" value="XM_062781892.1"/>
</dbReference>
<dbReference type="GeneID" id="87818505"/>
<dbReference type="AlphaFoldDB" id="A0AAN6UX19"/>
<feature type="region of interest" description="Disordered" evidence="3">
    <location>
        <begin position="1"/>
        <end position="30"/>
    </location>
</feature>
<evidence type="ECO:0000256" key="2">
    <source>
        <dbReference type="ARBA" id="ARBA00046325"/>
    </source>
</evidence>
<name>A0AAN6UX19_9PEZI</name>
<sequence length="360" mass="38528">MATETPTTSHLTPTSISPTPLPSTPFTPHDGNLFPKWPTHLSPTAVETWLFDGMASDGSAAFTASFFRDGSQAPNPYRVAINALWADGTAWSQHLVTPESVVEVHEGGRVTGVWRTTGESTPGITASFDVAGDLSTATVTFNAPGRITGTLTQRSRGYTTLPATAREAEVAPGAYWMRPIAVADIDADLTLFINDPAYPPPPPTKPGQPPSHPPVPTIPKQFLLTSSSSPSTTDVTTDTDANNKEEKGTFGGLDRSWLPLVWTHESTDALFIRARAGPYDIALMRLVAKAHKYYQPTVSAALYRDGRLISRALHALPSDRRDDATTADAVRTERVYEGGGLRGGFRNGNGGVVVDFRGSG</sequence>
<dbReference type="InterPro" id="IPR054499">
    <property type="entry name" value="DA_C"/>
</dbReference>
<feature type="domain" description="Diels-Alderase N-terminal" evidence="5">
    <location>
        <begin position="10"/>
        <end position="192"/>
    </location>
</feature>
<comment type="similarity">
    <text evidence="2">Belongs to the Diels-Alderase family.</text>
</comment>
<keyword evidence="1" id="KW-0413">Isomerase</keyword>
<evidence type="ECO:0000313" key="7">
    <source>
        <dbReference type="Proteomes" id="UP001302676"/>
    </source>
</evidence>
<evidence type="ECO:0000256" key="3">
    <source>
        <dbReference type="SAM" id="MobiDB-lite"/>
    </source>
</evidence>
<dbReference type="GO" id="GO:0016853">
    <property type="term" value="F:isomerase activity"/>
    <property type="evidence" value="ECO:0007669"/>
    <property type="project" value="UniProtKB-KW"/>
</dbReference>
<feature type="domain" description="Diels-Alderase C-terminal" evidence="4">
    <location>
        <begin position="261"/>
        <end position="357"/>
    </location>
</feature>
<proteinExistence type="inferred from homology"/>
<evidence type="ECO:0000313" key="6">
    <source>
        <dbReference type="EMBL" id="KAK4140590.1"/>
    </source>
</evidence>
<feature type="non-terminal residue" evidence="6">
    <location>
        <position position="360"/>
    </location>
</feature>
<feature type="compositionally biased region" description="Low complexity" evidence="3">
    <location>
        <begin position="225"/>
        <end position="240"/>
    </location>
</feature>
<protein>
    <submittedName>
        <fullName evidence="6">Uncharacterized protein</fullName>
    </submittedName>
</protein>
<feature type="compositionally biased region" description="Pro residues" evidence="3">
    <location>
        <begin position="197"/>
        <end position="217"/>
    </location>
</feature>
<dbReference type="Proteomes" id="UP001302676">
    <property type="component" value="Unassembled WGS sequence"/>
</dbReference>
<feature type="region of interest" description="Disordered" evidence="3">
    <location>
        <begin position="193"/>
        <end position="249"/>
    </location>
</feature>